<dbReference type="AlphaFoldDB" id="A0A9Q9STF5"/>
<evidence type="ECO:0000313" key="1">
    <source>
        <dbReference type="EMBL" id="WAN69344.1"/>
    </source>
</evidence>
<dbReference type="Proteomes" id="UP000176944">
    <property type="component" value="Chromosome"/>
</dbReference>
<accession>A0A9Q9STF5</accession>
<protein>
    <submittedName>
        <fullName evidence="1">Uncharacterized protein</fullName>
    </submittedName>
</protein>
<name>A0A9Q9STF5_MOOP1</name>
<reference evidence="1" key="1">
    <citation type="journal article" date="2017" name="Proc. Natl. Acad. Sci. U.S.A.">
        <title>Comparative genomics uncovers the prolific and distinctive metabolic potential of the cyanobacterial genus Moorea.</title>
        <authorList>
            <person name="Leao T."/>
            <person name="Castelao G."/>
            <person name="Korobeynikov A."/>
            <person name="Monroe E.A."/>
            <person name="Podell S."/>
            <person name="Glukhov E."/>
            <person name="Allen E.E."/>
            <person name="Gerwick W.H."/>
            <person name="Gerwick L."/>
        </authorList>
    </citation>
    <scope>NUCLEOTIDE SEQUENCE</scope>
    <source>
        <strain evidence="1">JHB</strain>
    </source>
</reference>
<dbReference type="EMBL" id="CP017708">
    <property type="protein sequence ID" value="WAN69344.1"/>
    <property type="molecule type" value="Genomic_DNA"/>
</dbReference>
<gene>
    <name evidence="1" type="ORF">BJP36_44095</name>
</gene>
<reference evidence="1" key="2">
    <citation type="submission" date="2022-10" db="EMBL/GenBank/DDBJ databases">
        <authorList>
            <person name="Ngo T.-E."/>
        </authorList>
    </citation>
    <scope>NUCLEOTIDE SEQUENCE</scope>
    <source>
        <strain evidence="1">JHB</strain>
    </source>
</reference>
<proteinExistence type="predicted"/>
<organism evidence="1">
    <name type="scientific">Moorena producens (strain JHB)</name>
    <dbReference type="NCBI Taxonomy" id="1454205"/>
    <lineage>
        <taxon>Bacteria</taxon>
        <taxon>Bacillati</taxon>
        <taxon>Cyanobacteriota</taxon>
        <taxon>Cyanophyceae</taxon>
        <taxon>Coleofasciculales</taxon>
        <taxon>Coleofasciculaceae</taxon>
        <taxon>Moorena</taxon>
    </lineage>
</organism>
<sequence>MVVLGSLKHFIICSHLKCRYYSATPDSRLPSADSLLPSAESGKTFVLFNNDLSIFDDI</sequence>